<dbReference type="InterPro" id="IPR035906">
    <property type="entry name" value="MetI-like_sf"/>
</dbReference>
<dbReference type="Pfam" id="PF00528">
    <property type="entry name" value="BPD_transp_1"/>
    <property type="match status" value="1"/>
</dbReference>
<dbReference type="InterPro" id="IPR000515">
    <property type="entry name" value="MetI-like"/>
</dbReference>
<dbReference type="PANTHER" id="PTHR43386">
    <property type="entry name" value="OLIGOPEPTIDE TRANSPORT SYSTEM PERMEASE PROTEIN APPC"/>
    <property type="match status" value="1"/>
</dbReference>
<feature type="domain" description="ABC transmembrane type-1" evidence="8">
    <location>
        <begin position="85"/>
        <end position="275"/>
    </location>
</feature>
<evidence type="ECO:0000256" key="3">
    <source>
        <dbReference type="ARBA" id="ARBA00022475"/>
    </source>
</evidence>
<evidence type="ECO:0000259" key="8">
    <source>
        <dbReference type="PROSITE" id="PS50928"/>
    </source>
</evidence>
<dbReference type="InterPro" id="IPR025966">
    <property type="entry name" value="OppC_N"/>
</dbReference>
<dbReference type="PROSITE" id="PS50928">
    <property type="entry name" value="ABC_TM1"/>
    <property type="match status" value="1"/>
</dbReference>
<accession>A0A424YCM4</accession>
<keyword evidence="5 7" id="KW-1133">Transmembrane helix</keyword>
<keyword evidence="2 7" id="KW-0813">Transport</keyword>
<keyword evidence="6 7" id="KW-0472">Membrane</keyword>
<feature type="transmembrane region" description="Helical" evidence="7">
    <location>
        <begin position="25"/>
        <end position="47"/>
    </location>
</feature>
<keyword evidence="4 7" id="KW-0812">Transmembrane</keyword>
<dbReference type="Pfam" id="PF12911">
    <property type="entry name" value="OppC_N"/>
    <property type="match status" value="1"/>
</dbReference>
<dbReference type="GO" id="GO:0005886">
    <property type="term" value="C:plasma membrane"/>
    <property type="evidence" value="ECO:0007669"/>
    <property type="project" value="UniProtKB-SubCell"/>
</dbReference>
<evidence type="ECO:0000313" key="9">
    <source>
        <dbReference type="EMBL" id="RQD74789.1"/>
    </source>
</evidence>
<dbReference type="CDD" id="cd06261">
    <property type="entry name" value="TM_PBP2"/>
    <property type="match status" value="1"/>
</dbReference>
<feature type="transmembrane region" description="Helical" evidence="7">
    <location>
        <begin position="89"/>
        <end position="108"/>
    </location>
</feature>
<dbReference type="EMBL" id="QZAA01000186">
    <property type="protein sequence ID" value="RQD74789.1"/>
    <property type="molecule type" value="Genomic_DNA"/>
</dbReference>
<reference evidence="9 10" key="1">
    <citation type="submission" date="2018-08" db="EMBL/GenBank/DDBJ databases">
        <title>The metabolism and importance of syntrophic acetate oxidation coupled to methane or sulfide production in haloalkaline environments.</title>
        <authorList>
            <person name="Timmers P.H.A."/>
            <person name="Vavourakis C.D."/>
            <person name="Sorokin D.Y."/>
            <person name="Sinninghe Damste J.S."/>
            <person name="Muyzer G."/>
            <person name="Stams A.J.M."/>
            <person name="Plugge C.M."/>
        </authorList>
    </citation>
    <scope>NUCLEOTIDE SEQUENCE [LARGE SCALE GENOMIC DNA]</scope>
    <source>
        <strain evidence="9">MSAO_Bac1</strain>
    </source>
</reference>
<dbReference type="Gene3D" id="1.10.3720.10">
    <property type="entry name" value="MetI-like"/>
    <property type="match status" value="1"/>
</dbReference>
<evidence type="ECO:0000313" key="10">
    <source>
        <dbReference type="Proteomes" id="UP000285138"/>
    </source>
</evidence>
<feature type="transmembrane region" description="Helical" evidence="7">
    <location>
        <begin position="147"/>
        <end position="168"/>
    </location>
</feature>
<feature type="transmembrane region" description="Helical" evidence="7">
    <location>
        <begin position="120"/>
        <end position="141"/>
    </location>
</feature>
<feature type="transmembrane region" description="Helical" evidence="7">
    <location>
        <begin position="256"/>
        <end position="278"/>
    </location>
</feature>
<gene>
    <name evidence="9" type="ORF">D5R97_07245</name>
</gene>
<dbReference type="InterPro" id="IPR050366">
    <property type="entry name" value="BP-dependent_transpt_permease"/>
</dbReference>
<dbReference type="SUPFAM" id="SSF161098">
    <property type="entry name" value="MetI-like"/>
    <property type="match status" value="1"/>
</dbReference>
<comment type="similarity">
    <text evidence="7">Belongs to the binding-protein-dependent transport system permease family.</text>
</comment>
<evidence type="ECO:0000256" key="1">
    <source>
        <dbReference type="ARBA" id="ARBA00004651"/>
    </source>
</evidence>
<comment type="caution">
    <text evidence="9">The sequence shown here is derived from an EMBL/GenBank/DDBJ whole genome shotgun (WGS) entry which is preliminary data.</text>
</comment>
<name>A0A424YCM4_9FIRM</name>
<evidence type="ECO:0000256" key="6">
    <source>
        <dbReference type="ARBA" id="ARBA00023136"/>
    </source>
</evidence>
<evidence type="ECO:0000256" key="4">
    <source>
        <dbReference type="ARBA" id="ARBA00022692"/>
    </source>
</evidence>
<proteinExistence type="inferred from homology"/>
<keyword evidence="3" id="KW-1003">Cell membrane</keyword>
<evidence type="ECO:0000256" key="2">
    <source>
        <dbReference type="ARBA" id="ARBA00022448"/>
    </source>
</evidence>
<evidence type="ECO:0000256" key="5">
    <source>
        <dbReference type="ARBA" id="ARBA00022989"/>
    </source>
</evidence>
<dbReference type="GO" id="GO:0055085">
    <property type="term" value="P:transmembrane transport"/>
    <property type="evidence" value="ECO:0007669"/>
    <property type="project" value="InterPro"/>
</dbReference>
<sequence length="293" mass="32862">MLYYWIPGLKKMHFNYKADLVKNKFALVGLFMTVLLIIVAIFASWLAPYDPWEYQGEPLGGISREHPLGLNDIGQDILSELVYSARNSLSLGISVSLLATLIAVIMGLSAAASRGVWKRIVLRLIDLFLCVPEFLPALLLASYVRPGFFTLILFLAVLMWPQGARLVFMQASVLLKSGHLLAAEAFGASKKYILIRHLLPELFPILLVLLVQFLRLCIFMEVGLAFMGVLDTGVKSWGTMFHHAGQFLYGDIWVRWLLPTGLVVTWAITGFSLLGYAAEELIDPRLRKESKNY</sequence>
<dbReference type="AlphaFoldDB" id="A0A424YCM4"/>
<dbReference type="PANTHER" id="PTHR43386:SF1">
    <property type="entry name" value="D,D-DIPEPTIDE TRANSPORT SYSTEM PERMEASE PROTEIN DDPC-RELATED"/>
    <property type="match status" value="1"/>
</dbReference>
<evidence type="ECO:0000256" key="7">
    <source>
        <dbReference type="RuleBase" id="RU363032"/>
    </source>
</evidence>
<organism evidence="9 10">
    <name type="scientific">Candidatus Syntrophonatronum acetioxidans</name>
    <dbReference type="NCBI Taxonomy" id="1795816"/>
    <lineage>
        <taxon>Bacteria</taxon>
        <taxon>Bacillati</taxon>
        <taxon>Bacillota</taxon>
        <taxon>Clostridia</taxon>
        <taxon>Eubacteriales</taxon>
        <taxon>Syntrophomonadaceae</taxon>
        <taxon>Candidatus Syntrophonatronum</taxon>
    </lineage>
</organism>
<feature type="transmembrane region" description="Helical" evidence="7">
    <location>
        <begin position="202"/>
        <end position="230"/>
    </location>
</feature>
<dbReference type="Proteomes" id="UP000285138">
    <property type="component" value="Unassembled WGS sequence"/>
</dbReference>
<comment type="subcellular location">
    <subcellularLocation>
        <location evidence="1 7">Cell membrane</location>
        <topology evidence="1 7">Multi-pass membrane protein</topology>
    </subcellularLocation>
</comment>
<protein>
    <submittedName>
        <fullName evidence="9">ABC transporter permease</fullName>
    </submittedName>
</protein>